<evidence type="ECO:0008006" key="6">
    <source>
        <dbReference type="Google" id="ProtNLM"/>
    </source>
</evidence>
<evidence type="ECO:0000313" key="5">
    <source>
        <dbReference type="Proteomes" id="UP000649753"/>
    </source>
</evidence>
<evidence type="ECO:0000313" key="4">
    <source>
        <dbReference type="EMBL" id="MBE1487621.1"/>
    </source>
</evidence>
<dbReference type="AlphaFoldDB" id="A0A927R789"/>
<sequence>MAGSITAAVRLGLALVTAVALIGIPGEPLGYLTAGPDGVSGGVQNQSDEALSLAAARRSGTPVQVESLTSETTEVWALPDGQFRADIALGVQRFRQGSDWVPVDLTLRPTADGGVEPVAHPNGLRIAGARGTGEHELAAVGVGDERIAMGWSGRLPVPVLDRHRATYVDALPGVDLVVEATRLGFEQFLVVKTRSAIGQVDQVRFPFTGPGAAVSSRNPDGAITLADRAGKETARIPAPLMWDAKKTVTGDPAVRKPVRTDVTNRADRVELTLTPDPTWLRSSSTAFPVTIDPTVNPLTTTFDTYVRETVSTDQNQENNLQIGLLATTPPTLARSFVSWDTTVLVGKQITAATVSLWNFWSHPLDCDPVSWEIWSTDPSTYTTTFTSQPIWHQKEAASTATHGSENCADAWATIDGKSLFQRAANAASTRAFMGIRATDETVTDGFKQFRSREGTVAAEDPKASVTYNSWPTVTARATVPASTCTTGAGRPLVNTLTPQLRATVSDGDGTAMTVVFEWWAMNASTPIGNSTFTGVASGATAAATVPAGAFVDGGTYRWRVKAADGVAGSDLWSSYCEMTVYVTAPPVTGCTAGTDSDFNGDGVSDIAIADPEATVNGQEKAGQIHVSYGGTGAVQTIHGNNAQVSDTAEAGDGFGTAISSYDANNDGCTDLAVGVPYEDLNGLADVGVVYVLLGTPTGLAKGPASLVYHQDVGSTPDALESEDWFGYALAGGRTASGESYLLIGAPGEDLGTAVDAGLVHYLRGTVNVVLDQAVTGSTDSNETDDRFGYAVSGSPYHVVVGRPGETTPNGAQFAGAITVYGHELVSGRPKWIADKTGGAGFANANFGKSVSMVGYRPIGAPAGQPDSFLVVGAPGDRANSKADAGKVHRFHVSAAGAAGVNGVGQGFEGLPGVAEDGDYFGERVLVVNTAPGDVATPQTLLVAVAAPGQDLAGAVDAGVVQVFGAAANPITSSVLLARGNANLPGSPAGRELLGLGLGGTRQHLYLASPYGDGSVYALAWSGLAAGSTTPVKVWRPGEGGLPAAEVAFGAAIG</sequence>
<dbReference type="InterPro" id="IPR028994">
    <property type="entry name" value="Integrin_alpha_N"/>
</dbReference>
<evidence type="ECO:0000256" key="2">
    <source>
        <dbReference type="ARBA" id="ARBA00022737"/>
    </source>
</evidence>
<evidence type="ECO:0000256" key="1">
    <source>
        <dbReference type="ARBA" id="ARBA00022729"/>
    </source>
</evidence>
<dbReference type="SMART" id="SM00191">
    <property type="entry name" value="Int_alpha"/>
    <property type="match status" value="3"/>
</dbReference>
<keyword evidence="1" id="KW-0732">Signal</keyword>
<gene>
    <name evidence="4" type="ORF">H4W31_003259</name>
</gene>
<accession>A0A927R789</accession>
<name>A0A927R789_9ACTN</name>
<dbReference type="SUPFAM" id="SSF69318">
    <property type="entry name" value="Integrin alpha N-terminal domain"/>
    <property type="match status" value="1"/>
</dbReference>
<dbReference type="EMBL" id="JADBEB010000001">
    <property type="protein sequence ID" value="MBE1487621.1"/>
    <property type="molecule type" value="Genomic_DNA"/>
</dbReference>
<proteinExistence type="predicted"/>
<dbReference type="RefSeq" id="WP_404825593.1">
    <property type="nucleotide sequence ID" value="NZ_JADBEB010000001.1"/>
</dbReference>
<dbReference type="NCBIfam" id="NF033679">
    <property type="entry name" value="DNRLRE_dom"/>
    <property type="match status" value="1"/>
</dbReference>
<reference evidence="4" key="1">
    <citation type="submission" date="2020-10" db="EMBL/GenBank/DDBJ databases">
        <title>Sequencing the genomes of 1000 actinobacteria strains.</title>
        <authorList>
            <person name="Klenk H.-P."/>
        </authorList>
    </citation>
    <scope>NUCLEOTIDE SEQUENCE</scope>
    <source>
        <strain evidence="4">DSM 46832</strain>
    </source>
</reference>
<comment type="caution">
    <text evidence="4">The sequence shown here is derived from an EMBL/GenBank/DDBJ whole genome shotgun (WGS) entry which is preliminary data.</text>
</comment>
<dbReference type="PANTHER" id="PTHR36220">
    <property type="entry name" value="UNNAMED PRODUCT"/>
    <property type="match status" value="1"/>
</dbReference>
<dbReference type="Pfam" id="PF01839">
    <property type="entry name" value="FG-GAP"/>
    <property type="match status" value="1"/>
</dbReference>
<keyword evidence="3" id="KW-0325">Glycoprotein</keyword>
<dbReference type="PROSITE" id="PS51470">
    <property type="entry name" value="FG_GAP"/>
    <property type="match status" value="1"/>
</dbReference>
<dbReference type="Proteomes" id="UP000649753">
    <property type="component" value="Unassembled WGS sequence"/>
</dbReference>
<protein>
    <recommendedName>
        <fullName evidence="6">FG-GAP repeat protein</fullName>
    </recommendedName>
</protein>
<dbReference type="PANTHER" id="PTHR36220:SF1">
    <property type="entry name" value="GAMMA TUBULIN COMPLEX COMPONENT C-TERMINAL DOMAIN-CONTAINING PROTEIN"/>
    <property type="match status" value="1"/>
</dbReference>
<dbReference type="InterPro" id="IPR013519">
    <property type="entry name" value="Int_alpha_beta-p"/>
</dbReference>
<organism evidence="4 5">
    <name type="scientific">Plantactinospora soyae</name>
    <dbReference type="NCBI Taxonomy" id="1544732"/>
    <lineage>
        <taxon>Bacteria</taxon>
        <taxon>Bacillati</taxon>
        <taxon>Actinomycetota</taxon>
        <taxon>Actinomycetes</taxon>
        <taxon>Micromonosporales</taxon>
        <taxon>Micromonosporaceae</taxon>
        <taxon>Plantactinospora</taxon>
    </lineage>
</organism>
<evidence type="ECO:0000256" key="3">
    <source>
        <dbReference type="ARBA" id="ARBA00023180"/>
    </source>
</evidence>
<keyword evidence="5" id="KW-1185">Reference proteome</keyword>
<dbReference type="Gene3D" id="2.130.10.130">
    <property type="entry name" value="Integrin alpha, N-terminal"/>
    <property type="match status" value="1"/>
</dbReference>
<keyword evidence="2" id="KW-0677">Repeat</keyword>
<dbReference type="InterPro" id="IPR013517">
    <property type="entry name" value="FG-GAP"/>
</dbReference>